<protein>
    <recommendedName>
        <fullName evidence="4">Periplasmic protein</fullName>
    </recommendedName>
</protein>
<evidence type="ECO:0000256" key="1">
    <source>
        <dbReference type="SAM" id="Phobius"/>
    </source>
</evidence>
<dbReference type="eggNOG" id="COG2911">
    <property type="taxonomic scope" value="Bacteria"/>
</dbReference>
<reference evidence="3" key="1">
    <citation type="submission" date="2007-07" db="EMBL/GenBank/DDBJ databases">
        <title>Complete genome sequence of Campylobacter hominis ATCC BAA-381, a commensal isolated from the human gastrointestinal tract.</title>
        <authorList>
            <person name="Fouts D.E."/>
            <person name="Mongodin E.F."/>
            <person name="Puiu D."/>
            <person name="Sebastian Y."/>
            <person name="Miller W.G."/>
            <person name="Mandrell R.E."/>
            <person name="Nelson K.E."/>
        </authorList>
    </citation>
    <scope>NUCLEOTIDE SEQUENCE [LARGE SCALE GENOMIC DNA]</scope>
    <source>
        <strain evidence="3">ATCC BAA-381 / LMG 19568 / NCTC 13146 / CH001A</strain>
    </source>
</reference>
<dbReference type="EMBL" id="CP000776">
    <property type="protein sequence ID" value="ABS52474.1"/>
    <property type="molecule type" value="Genomic_DNA"/>
</dbReference>
<accession>A7I209</accession>
<evidence type="ECO:0000313" key="2">
    <source>
        <dbReference type="EMBL" id="ABS52474.1"/>
    </source>
</evidence>
<dbReference type="OrthoDB" id="5341790at2"/>
<dbReference type="KEGG" id="cha:CHAB381_0989"/>
<evidence type="ECO:0008006" key="4">
    <source>
        <dbReference type="Google" id="ProtNLM"/>
    </source>
</evidence>
<dbReference type="STRING" id="360107.CHAB381_0989"/>
<feature type="transmembrane region" description="Helical" evidence="1">
    <location>
        <begin position="7"/>
        <end position="26"/>
    </location>
</feature>
<gene>
    <name evidence="2" type="ordered locus">CHAB381_0989</name>
</gene>
<sequence>MKFLKYLFFTVIILCVIVICGLTFLFSSSGNNMIKSYAQNLIKEKTGLVVNFKKFELNFGDFNITADINNEISANVFGKYGLFARSFNVNYALNVNDLSTFNLKLKDAMDFRGKAGGTIDKFAVNGSGKAFDSNINFLAKIDEFKPEDVDLNAKNINLSKVLEFLNMPKYLKQGSLNVVAKIKNENGNANINSQNAVLNEAVFKERNITIPNNLAISLNSDINIKDLIATAKTYINSEILNINAQKTVYDINKKTLQSDFSVDIQDLSKLEAIIHQKLKGSLAANGEFEFEDEKIEFLNADIKGFGGNISANLKDSKLNAKLNNLELSNLIALANMPAFANGKINGDVKIDDIYNTSKITGGATIAVNDGKISQKEFAKLTNINVADNTAFALNSDAKINSGDIKLNANLKSDLLNVNKLIANYNLNTKNAKANLSANIADMSKLNVGLKGSAKINADADIKDNNLAGLKADISALDGTIDVLTDGKTLEANVKNIELLALFAMIGEPAYSSGKINAKVNLKSFEPKNLNGDVTLKISNANLVKSTMDKLTKKSFPKNVQFSADADMKLKKSVANFAGLLKSDLADLSKLNGTFDMNSGVLNSNFSADIPDFSRLDFLVGRKLNGSVKLNGNAAKDKDFKVNITSDFLGGKLNANLLNQDFKASLKDFDVKELMHFLDYSDFYRGKGMADFKYNIAKENGNFDVLVKEGYLTENKLTTAIKLATGVDLSDEVYKDATFKGTINKNKVNFNANMKAKRSEINVKDGKVDTLTKAIDIPVYANVEKTDLDISVTGTTENPKVKVSSKYLEKKLDKVIDKGLNKILGGGKAKERDESGESGKNLTKELIKGLF</sequence>
<name>A7I209_CAMHC</name>
<evidence type="ECO:0000313" key="3">
    <source>
        <dbReference type="Proteomes" id="UP000002407"/>
    </source>
</evidence>
<keyword evidence="1" id="KW-0812">Transmembrane</keyword>
<keyword evidence="1" id="KW-0472">Membrane</keyword>
<keyword evidence="3" id="KW-1185">Reference proteome</keyword>
<proteinExistence type="predicted"/>
<dbReference type="AlphaFoldDB" id="A7I209"/>
<dbReference type="RefSeq" id="WP_012108845.1">
    <property type="nucleotide sequence ID" value="NC_009714.1"/>
</dbReference>
<keyword evidence="1" id="KW-1133">Transmembrane helix</keyword>
<dbReference type="HOGENOM" id="CLU_017031_0_0_7"/>
<dbReference type="Proteomes" id="UP000002407">
    <property type="component" value="Chromosome"/>
</dbReference>
<organism evidence="2 3">
    <name type="scientific">Campylobacter hominis (strain ATCC BAA-381 / DSM 21671 / CCUG 45161 / LMG 19568 / NCTC 13146 / CH001A)</name>
    <dbReference type="NCBI Taxonomy" id="360107"/>
    <lineage>
        <taxon>Bacteria</taxon>
        <taxon>Pseudomonadati</taxon>
        <taxon>Campylobacterota</taxon>
        <taxon>Epsilonproteobacteria</taxon>
        <taxon>Campylobacterales</taxon>
        <taxon>Campylobacteraceae</taxon>
        <taxon>Campylobacter</taxon>
    </lineage>
</organism>